<evidence type="ECO:0000256" key="4">
    <source>
        <dbReference type="RuleBase" id="RU367091"/>
    </source>
</evidence>
<sequence>MALLVSQSDPSSTLQLSQRAPLLLSTATPASHFFPLTLLEKPETPATWTDYERLFQACLRAGDDKSAHLCLERLTTRFGASDSRVMGLRGMYQEAIATSTEDLERVLRSYEKILRADPMNVPILKRRIAIKKSLARPQEAISALVEFLESNATDAEAWCEVADLYHSQGMNAQALFSIEEALLIAPNAWNLHARMGELEYSSVAAGTESAQATQKLLADAVRRFSRSIELCDGYLRGYYGLKIASHRLLENLDTSTSSTLSDIPPRNVISQLHDLAVKKLEHIIDTRSTQIVHSDSARAELIAAQELLDRSR</sequence>
<dbReference type="RefSeq" id="XP_007806255.1">
    <property type="nucleotide sequence ID" value="XM_007808064.1"/>
</dbReference>
<comment type="similarity">
    <text evidence="4">Belongs to the EMC2 family.</text>
</comment>
<dbReference type="PROSITE" id="PS50005">
    <property type="entry name" value="TPR"/>
    <property type="match status" value="1"/>
</dbReference>
<dbReference type="Proteomes" id="UP000019373">
    <property type="component" value="Unassembled WGS sequence"/>
</dbReference>
<dbReference type="InterPro" id="IPR011990">
    <property type="entry name" value="TPR-like_helical_dom_sf"/>
</dbReference>
<reference evidence="7" key="1">
    <citation type="journal article" date="2014" name="BMC Genomics">
        <title>Genome characteristics reveal the impact of lichenization on lichen-forming fungus Endocarpon pusillum Hedwig (Verrucariales, Ascomycota).</title>
        <authorList>
            <person name="Wang Y.-Y."/>
            <person name="Liu B."/>
            <person name="Zhang X.-Y."/>
            <person name="Zhou Q.-M."/>
            <person name="Zhang T."/>
            <person name="Li H."/>
            <person name="Yu Y.-F."/>
            <person name="Zhang X.-L."/>
            <person name="Hao X.-Y."/>
            <person name="Wang M."/>
            <person name="Wang L."/>
            <person name="Wei J.-C."/>
        </authorList>
    </citation>
    <scope>NUCLEOTIDE SEQUENCE [LARGE SCALE GENOMIC DNA]</scope>
    <source>
        <strain evidence="7">Z07020 / HMAS-L-300199</strain>
    </source>
</reference>
<comment type="subcellular location">
    <subcellularLocation>
        <location evidence="4">Endoplasmic reticulum membrane</location>
        <topology evidence="4">Peripheral membrane protein</topology>
        <orientation evidence="4">Cytoplasmic side</orientation>
    </subcellularLocation>
</comment>
<dbReference type="OMA" id="LMEMLFY"/>
<evidence type="ECO:0000313" key="6">
    <source>
        <dbReference type="EMBL" id="ERF68117.1"/>
    </source>
</evidence>
<dbReference type="SUPFAM" id="SSF48452">
    <property type="entry name" value="TPR-like"/>
    <property type="match status" value="1"/>
</dbReference>
<evidence type="ECO:0000256" key="1">
    <source>
        <dbReference type="ARBA" id="ARBA00022737"/>
    </source>
</evidence>
<dbReference type="InterPro" id="IPR055217">
    <property type="entry name" value="TPR_EMC2"/>
</dbReference>
<proteinExistence type="inferred from homology"/>
<name>U1FTP3_ENDPU</name>
<feature type="repeat" description="TPR" evidence="3">
    <location>
        <begin position="155"/>
        <end position="188"/>
    </location>
</feature>
<dbReference type="Gene3D" id="1.25.40.10">
    <property type="entry name" value="Tetratricopeptide repeat domain"/>
    <property type="match status" value="1"/>
</dbReference>
<evidence type="ECO:0000259" key="5">
    <source>
        <dbReference type="Pfam" id="PF22890"/>
    </source>
</evidence>
<keyword evidence="4" id="KW-0256">Endoplasmic reticulum</keyword>
<keyword evidence="7" id="KW-1185">Reference proteome</keyword>
<dbReference type="EMBL" id="KE721541">
    <property type="protein sequence ID" value="ERF68117.1"/>
    <property type="molecule type" value="Genomic_DNA"/>
</dbReference>
<keyword evidence="2 3" id="KW-0802">TPR repeat</keyword>
<dbReference type="OrthoDB" id="124397at2759"/>
<dbReference type="GO" id="GO:0072546">
    <property type="term" value="C:EMC complex"/>
    <property type="evidence" value="ECO:0007669"/>
    <property type="project" value="UniProtKB-UniRule"/>
</dbReference>
<dbReference type="AlphaFoldDB" id="U1FTP3"/>
<gene>
    <name evidence="6" type="ORF">EPUS_06928</name>
</gene>
<evidence type="ECO:0000256" key="2">
    <source>
        <dbReference type="ARBA" id="ARBA00022803"/>
    </source>
</evidence>
<comment type="subunit">
    <text evidence="4">Component of the ER membrane protein complex (EMC).</text>
</comment>
<keyword evidence="1" id="KW-0677">Repeat</keyword>
<comment type="function">
    <text evidence="4">Part of the endoplasmic reticulum membrane protein complex (EMC) that enables the energy-independent insertion into endoplasmic reticulum membranes of newly synthesized membrane proteins.</text>
</comment>
<dbReference type="InterPro" id="IPR019734">
    <property type="entry name" value="TPR_rpt"/>
</dbReference>
<dbReference type="Pfam" id="PF22890">
    <property type="entry name" value="TPR_EMC2"/>
    <property type="match status" value="1"/>
</dbReference>
<evidence type="ECO:0000313" key="7">
    <source>
        <dbReference type="Proteomes" id="UP000019373"/>
    </source>
</evidence>
<protein>
    <recommendedName>
        <fullName evidence="4">ER membrane protein complex subunit 2</fullName>
    </recommendedName>
</protein>
<dbReference type="eggNOG" id="KOG3060">
    <property type="taxonomic scope" value="Eukaryota"/>
</dbReference>
<dbReference type="GeneID" id="19241817"/>
<organism evidence="6 7">
    <name type="scientific">Endocarpon pusillum (strain Z07020 / HMAS-L-300199)</name>
    <name type="common">Lichen-forming fungus</name>
    <dbReference type="NCBI Taxonomy" id="1263415"/>
    <lineage>
        <taxon>Eukaryota</taxon>
        <taxon>Fungi</taxon>
        <taxon>Dikarya</taxon>
        <taxon>Ascomycota</taxon>
        <taxon>Pezizomycotina</taxon>
        <taxon>Eurotiomycetes</taxon>
        <taxon>Chaetothyriomycetidae</taxon>
        <taxon>Verrucariales</taxon>
        <taxon>Verrucariaceae</taxon>
        <taxon>Endocarpon</taxon>
    </lineage>
</organism>
<keyword evidence="4" id="KW-0472">Membrane</keyword>
<dbReference type="PANTHER" id="PTHR12760">
    <property type="entry name" value="TETRATRICOPEPTIDE REPEAT PROTEIN"/>
    <property type="match status" value="1"/>
</dbReference>
<evidence type="ECO:0000256" key="3">
    <source>
        <dbReference type="PROSITE-ProRule" id="PRU00339"/>
    </source>
</evidence>
<accession>U1FTP3</accession>
<dbReference type="HOGENOM" id="CLU_052388_0_0_1"/>
<dbReference type="InterPro" id="IPR039856">
    <property type="entry name" value="EMC2-like"/>
</dbReference>
<feature type="domain" description="EMC2 TPR-like" evidence="5">
    <location>
        <begin position="106"/>
        <end position="195"/>
    </location>
</feature>